<evidence type="ECO:0000313" key="2">
    <source>
        <dbReference type="Proteomes" id="UP001060215"/>
    </source>
</evidence>
<sequence>MLNLLTKTLSKVPISSLDSLSLDLSISTVSNGGRRRASNQRRLAMAASSVRRQRVACDGGERATMVRRVSLQLSHPQVLLRPHAHRLTKQKAMTDSHRLCVRQSSDKVLWKCIGLTLPFTDPSFELKIYF</sequence>
<comment type="caution">
    <text evidence="1">The sequence shown here is derived from an EMBL/GenBank/DDBJ whole genome shotgun (WGS) entry which is preliminary data.</text>
</comment>
<accession>A0ACC0HAI9</accession>
<reference evidence="1 2" key="1">
    <citation type="journal article" date="2022" name="Plant J.">
        <title>Chromosome-level genome of Camellia lanceoleosa provides a valuable resource for understanding genome evolution and self-incompatibility.</title>
        <authorList>
            <person name="Gong W."/>
            <person name="Xiao S."/>
            <person name="Wang L."/>
            <person name="Liao Z."/>
            <person name="Chang Y."/>
            <person name="Mo W."/>
            <person name="Hu G."/>
            <person name="Li W."/>
            <person name="Zhao G."/>
            <person name="Zhu H."/>
            <person name="Hu X."/>
            <person name="Ji K."/>
            <person name="Xiang X."/>
            <person name="Song Q."/>
            <person name="Yuan D."/>
            <person name="Jin S."/>
            <person name="Zhang L."/>
        </authorList>
    </citation>
    <scope>NUCLEOTIDE SEQUENCE [LARGE SCALE GENOMIC DNA]</scope>
    <source>
        <strain evidence="1">SQ_2022a</strain>
    </source>
</reference>
<dbReference type="Proteomes" id="UP001060215">
    <property type="component" value="Chromosome 5"/>
</dbReference>
<proteinExistence type="predicted"/>
<keyword evidence="2" id="KW-1185">Reference proteome</keyword>
<organism evidence="1 2">
    <name type="scientific">Camellia lanceoleosa</name>
    <dbReference type="NCBI Taxonomy" id="1840588"/>
    <lineage>
        <taxon>Eukaryota</taxon>
        <taxon>Viridiplantae</taxon>
        <taxon>Streptophyta</taxon>
        <taxon>Embryophyta</taxon>
        <taxon>Tracheophyta</taxon>
        <taxon>Spermatophyta</taxon>
        <taxon>Magnoliopsida</taxon>
        <taxon>eudicotyledons</taxon>
        <taxon>Gunneridae</taxon>
        <taxon>Pentapetalae</taxon>
        <taxon>asterids</taxon>
        <taxon>Ericales</taxon>
        <taxon>Theaceae</taxon>
        <taxon>Camellia</taxon>
    </lineage>
</organism>
<dbReference type="EMBL" id="CM045762">
    <property type="protein sequence ID" value="KAI8009838.1"/>
    <property type="molecule type" value="Genomic_DNA"/>
</dbReference>
<protein>
    <submittedName>
        <fullName evidence="1">Uncharacterized protein</fullName>
    </submittedName>
</protein>
<name>A0ACC0HAI9_9ERIC</name>
<evidence type="ECO:0000313" key="1">
    <source>
        <dbReference type="EMBL" id="KAI8009838.1"/>
    </source>
</evidence>
<gene>
    <name evidence="1" type="ORF">LOK49_LG06G03073</name>
</gene>